<name>A0AA95H8E4_9GAMM</name>
<reference evidence="1" key="2">
    <citation type="submission" date="2023-04" db="EMBL/GenBank/DDBJ databases">
        <authorList>
            <person name="Beletskiy A.V."/>
            <person name="Mardanov A.V."/>
            <person name="Ravin N.V."/>
        </authorList>
    </citation>
    <scope>NUCLEOTIDE SEQUENCE</scope>
    <source>
        <strain evidence="1">GKL-01</strain>
    </source>
</reference>
<sequence>MTAQAQINLDDFFKRFNDRLKKPQTLNDLDDFNECVCERSAIMEHDGGLPRGEADEQAKVICLAEYRQRKQRQ</sequence>
<gene>
    <name evidence="1" type="ORF">QJT80_11830</name>
</gene>
<evidence type="ECO:0000313" key="1">
    <source>
        <dbReference type="EMBL" id="WGZ90184.1"/>
    </source>
</evidence>
<dbReference type="KEGG" id="tdu:QJT80_11830"/>
<dbReference type="AlphaFoldDB" id="A0AA95H8E4"/>
<dbReference type="Proteomes" id="UP001300672">
    <property type="component" value="Chromosome"/>
</dbReference>
<accession>A0AA95H8E4</accession>
<protein>
    <submittedName>
        <fullName evidence="1">Uncharacterized protein</fullName>
    </submittedName>
</protein>
<organism evidence="1">
    <name type="scientific">Candidatus Thiocaldithrix dubininis</name>
    <dbReference type="NCBI Taxonomy" id="3080823"/>
    <lineage>
        <taxon>Bacteria</taxon>
        <taxon>Pseudomonadati</taxon>
        <taxon>Pseudomonadota</taxon>
        <taxon>Gammaproteobacteria</taxon>
        <taxon>Thiotrichales</taxon>
        <taxon>Thiotrichaceae</taxon>
        <taxon>Candidatus Thiocaldithrix</taxon>
    </lineage>
</organism>
<proteinExistence type="predicted"/>
<dbReference type="EMBL" id="CP124755">
    <property type="protein sequence ID" value="WGZ90184.1"/>
    <property type="molecule type" value="Genomic_DNA"/>
</dbReference>
<reference evidence="1" key="1">
    <citation type="journal article" date="2023" name="Int. J. Mol. Sci.">
        <title>Metagenomics Revealed a New Genus 'Candidatus Thiocaldithrix dubininis' gen. nov., sp. nov. and a New Species 'Candidatus Thiothrix putei' sp. nov. in the Family Thiotrichaceae, Some Members of Which Have Traits of Both Na+- and H+-Motive Energetics.</title>
        <authorList>
            <person name="Ravin N.V."/>
            <person name="Muntyan M.S."/>
            <person name="Smolyakov D.D."/>
            <person name="Rudenko T.S."/>
            <person name="Beletsky A.V."/>
            <person name="Mardanov A.V."/>
            <person name="Grabovich M.Y."/>
        </authorList>
    </citation>
    <scope>NUCLEOTIDE SEQUENCE</scope>
    <source>
        <strain evidence="1">GKL-01</strain>
    </source>
</reference>